<name>A0ABD5V1N2_9EURY</name>
<evidence type="ECO:0000313" key="2">
    <source>
        <dbReference type="Proteomes" id="UP001596312"/>
    </source>
</evidence>
<proteinExistence type="predicted"/>
<sequence>MTSNEWHPQDWIIVLEVLSEWTGTPDGTQTSRQIRAEEMILEIREQQEVHPRDLIEQVDQEWYGRLPIDHELREP</sequence>
<protein>
    <submittedName>
        <fullName evidence="1">Uncharacterized protein</fullName>
    </submittedName>
</protein>
<reference evidence="1 2" key="1">
    <citation type="journal article" date="2019" name="Int. J. Syst. Evol. Microbiol.">
        <title>The Global Catalogue of Microorganisms (GCM) 10K type strain sequencing project: providing services to taxonomists for standard genome sequencing and annotation.</title>
        <authorList>
            <consortium name="The Broad Institute Genomics Platform"/>
            <consortium name="The Broad Institute Genome Sequencing Center for Infectious Disease"/>
            <person name="Wu L."/>
            <person name="Ma J."/>
        </authorList>
    </citation>
    <scope>NUCLEOTIDE SEQUENCE [LARGE SCALE GENOMIC DNA]</scope>
    <source>
        <strain evidence="1 2">CGMCC 1.3240</strain>
    </source>
</reference>
<keyword evidence="2" id="KW-1185">Reference proteome</keyword>
<dbReference type="RefSeq" id="WP_340602712.1">
    <property type="nucleotide sequence ID" value="NZ_JBBMXV010000001.1"/>
</dbReference>
<dbReference type="Proteomes" id="UP001596312">
    <property type="component" value="Unassembled WGS sequence"/>
</dbReference>
<dbReference type="EMBL" id="JBHSXQ010000001">
    <property type="protein sequence ID" value="MFC6904203.1"/>
    <property type="molecule type" value="Genomic_DNA"/>
</dbReference>
<evidence type="ECO:0000313" key="1">
    <source>
        <dbReference type="EMBL" id="MFC6904203.1"/>
    </source>
</evidence>
<organism evidence="1 2">
    <name type="scientific">Halalkalicoccus tibetensis</name>
    <dbReference type="NCBI Taxonomy" id="175632"/>
    <lineage>
        <taxon>Archaea</taxon>
        <taxon>Methanobacteriati</taxon>
        <taxon>Methanobacteriota</taxon>
        <taxon>Stenosarchaea group</taxon>
        <taxon>Halobacteria</taxon>
        <taxon>Halobacteriales</taxon>
        <taxon>Halococcaceae</taxon>
        <taxon>Halalkalicoccus</taxon>
    </lineage>
</organism>
<dbReference type="AlphaFoldDB" id="A0ABD5V1N2"/>
<gene>
    <name evidence="1" type="ORF">ACFQGH_03200</name>
</gene>
<comment type="caution">
    <text evidence="1">The sequence shown here is derived from an EMBL/GenBank/DDBJ whole genome shotgun (WGS) entry which is preliminary data.</text>
</comment>
<accession>A0ABD5V1N2</accession>